<dbReference type="InterPro" id="IPR013766">
    <property type="entry name" value="Thioredoxin_domain"/>
</dbReference>
<feature type="domain" description="Thioredoxin" evidence="6">
    <location>
        <begin position="3"/>
        <end position="108"/>
    </location>
</feature>
<dbReference type="InterPro" id="IPR036249">
    <property type="entry name" value="Thioredoxin-like_sf"/>
</dbReference>
<evidence type="ECO:0000313" key="7">
    <source>
        <dbReference type="EMBL" id="MEP1060334.1"/>
    </source>
</evidence>
<dbReference type="RefSeq" id="WP_190446220.1">
    <property type="nucleotide sequence ID" value="NZ_JAMPLM010000017.1"/>
</dbReference>
<dbReference type="SUPFAM" id="SSF52833">
    <property type="entry name" value="Thioredoxin-like"/>
    <property type="match status" value="1"/>
</dbReference>
<dbReference type="InterPro" id="IPR017937">
    <property type="entry name" value="Thioredoxin_CS"/>
</dbReference>
<keyword evidence="4" id="KW-1015">Disulfide bond</keyword>
<protein>
    <submittedName>
        <fullName evidence="7">Tetratricopeptide repeat protein</fullName>
    </submittedName>
</protein>
<name>A0ABV0KM67_9CYAN</name>
<dbReference type="Pfam" id="PF14561">
    <property type="entry name" value="TPR_20"/>
    <property type="match status" value="1"/>
</dbReference>
<dbReference type="EMBL" id="JAMPLM010000017">
    <property type="protein sequence ID" value="MEP1060334.1"/>
    <property type="molecule type" value="Genomic_DNA"/>
</dbReference>
<dbReference type="PROSITE" id="PS00194">
    <property type="entry name" value="THIOREDOXIN_1"/>
    <property type="match status" value="1"/>
</dbReference>
<dbReference type="PROSITE" id="PS51352">
    <property type="entry name" value="THIOREDOXIN_2"/>
    <property type="match status" value="1"/>
</dbReference>
<gene>
    <name evidence="7" type="ORF">NDI38_18000</name>
</gene>
<reference evidence="7 8" key="1">
    <citation type="submission" date="2022-04" db="EMBL/GenBank/DDBJ databases">
        <title>Positive selection, recombination, and allopatry shape intraspecific diversity of widespread and dominant cyanobacteria.</title>
        <authorList>
            <person name="Wei J."/>
            <person name="Shu W."/>
            <person name="Hu C."/>
        </authorList>
    </citation>
    <scope>NUCLEOTIDE SEQUENCE [LARGE SCALE GENOMIC DNA]</scope>
    <source>
        <strain evidence="7 8">AS-A4</strain>
    </source>
</reference>
<evidence type="ECO:0000256" key="3">
    <source>
        <dbReference type="ARBA" id="ARBA00022982"/>
    </source>
</evidence>
<dbReference type="Gene3D" id="1.25.40.10">
    <property type="entry name" value="Tetratricopeptide repeat domain"/>
    <property type="match status" value="2"/>
</dbReference>
<evidence type="ECO:0000256" key="5">
    <source>
        <dbReference type="ARBA" id="ARBA00023284"/>
    </source>
</evidence>
<dbReference type="Proteomes" id="UP001476950">
    <property type="component" value="Unassembled WGS sequence"/>
</dbReference>
<evidence type="ECO:0000313" key="8">
    <source>
        <dbReference type="Proteomes" id="UP001476950"/>
    </source>
</evidence>
<dbReference type="PANTHER" id="PTHR45663">
    <property type="entry name" value="GEO12009P1"/>
    <property type="match status" value="1"/>
</dbReference>
<dbReference type="Pfam" id="PF14559">
    <property type="entry name" value="TPR_19"/>
    <property type="match status" value="1"/>
</dbReference>
<evidence type="ECO:0000256" key="2">
    <source>
        <dbReference type="ARBA" id="ARBA00022448"/>
    </source>
</evidence>
<keyword evidence="8" id="KW-1185">Reference proteome</keyword>
<organism evidence="7 8">
    <name type="scientific">Stenomitos frigidus AS-A4</name>
    <dbReference type="NCBI Taxonomy" id="2933935"/>
    <lineage>
        <taxon>Bacteria</taxon>
        <taxon>Bacillati</taxon>
        <taxon>Cyanobacteriota</taxon>
        <taxon>Cyanophyceae</taxon>
        <taxon>Leptolyngbyales</taxon>
        <taxon>Leptolyngbyaceae</taxon>
        <taxon>Stenomitos</taxon>
    </lineage>
</organism>
<dbReference type="SUPFAM" id="SSF48452">
    <property type="entry name" value="TPR-like"/>
    <property type="match status" value="1"/>
</dbReference>
<dbReference type="InterPro" id="IPR011990">
    <property type="entry name" value="TPR-like_helical_dom_sf"/>
</dbReference>
<keyword evidence="2" id="KW-0813">Transport</keyword>
<comment type="caution">
    <text evidence="7">The sequence shown here is derived from an EMBL/GenBank/DDBJ whole genome shotgun (WGS) entry which is preliminary data.</text>
</comment>
<evidence type="ECO:0000259" key="6">
    <source>
        <dbReference type="PROSITE" id="PS51352"/>
    </source>
</evidence>
<proteinExistence type="inferred from homology"/>
<sequence>MGASISVNQETFATEVIEKSHQKPVLVDFFAQWCGPCQMLKPLLEKLAQEYDFVLAKVDIDQSPDLAQTYGVGGVPDVKVAIDGTLTDGFIGMLPEPKLREFLAQLQITSLLDTALESIYADAAIGNVEQAEARLSRLLEQHPDNRGLTLEAANFYIEADRLDKAENLLATIQEYDKEHFPHTKTLRAIVQFKQIALQPKEGTNLDHAFRQAANLVLDENYAAALEQFLTIVTSDRRFRDDGARKAMLAIFDLLGDDHPLTKDYRKQLVMALY</sequence>
<dbReference type="Gene3D" id="3.40.30.10">
    <property type="entry name" value="Glutaredoxin"/>
    <property type="match status" value="1"/>
</dbReference>
<accession>A0ABV0KM67</accession>
<keyword evidence="3" id="KW-0249">Electron transport</keyword>
<keyword evidence="5" id="KW-0676">Redox-active center</keyword>
<dbReference type="CDD" id="cd02947">
    <property type="entry name" value="TRX_family"/>
    <property type="match status" value="1"/>
</dbReference>
<dbReference type="PANTHER" id="PTHR45663:SF11">
    <property type="entry name" value="GEO12009P1"/>
    <property type="match status" value="1"/>
</dbReference>
<dbReference type="Pfam" id="PF00085">
    <property type="entry name" value="Thioredoxin"/>
    <property type="match status" value="1"/>
</dbReference>
<evidence type="ECO:0000256" key="4">
    <source>
        <dbReference type="ARBA" id="ARBA00023157"/>
    </source>
</evidence>
<evidence type="ECO:0000256" key="1">
    <source>
        <dbReference type="ARBA" id="ARBA00008987"/>
    </source>
</evidence>
<comment type="similarity">
    <text evidence="1">Belongs to the thioredoxin family.</text>
</comment>